<dbReference type="InterPro" id="IPR001251">
    <property type="entry name" value="CRAL-TRIO_dom"/>
</dbReference>
<dbReference type="GeneID" id="92045702"/>
<dbReference type="Gene3D" id="1.10.8.20">
    <property type="entry name" value="N-terminal domain of phosphatidylinositol transfer protein sec14p"/>
    <property type="match status" value="1"/>
</dbReference>
<dbReference type="SUPFAM" id="SSF52087">
    <property type="entry name" value="CRAL/TRIO domain"/>
    <property type="match status" value="1"/>
</dbReference>
<dbReference type="RefSeq" id="XP_066667984.1">
    <property type="nucleotide sequence ID" value="XM_066812642.1"/>
</dbReference>
<feature type="domain" description="CRAL-TRIO" evidence="2">
    <location>
        <begin position="122"/>
        <end position="315"/>
    </location>
</feature>
<organism evidence="3 4">
    <name type="scientific">Apiospora hydei</name>
    <dbReference type="NCBI Taxonomy" id="1337664"/>
    <lineage>
        <taxon>Eukaryota</taxon>
        <taxon>Fungi</taxon>
        <taxon>Dikarya</taxon>
        <taxon>Ascomycota</taxon>
        <taxon>Pezizomycotina</taxon>
        <taxon>Sordariomycetes</taxon>
        <taxon>Xylariomycetidae</taxon>
        <taxon>Amphisphaeriales</taxon>
        <taxon>Apiosporaceae</taxon>
        <taxon>Apiospora</taxon>
    </lineage>
</organism>
<feature type="non-terminal residue" evidence="3">
    <location>
        <position position="1"/>
    </location>
</feature>
<dbReference type="Proteomes" id="UP001433268">
    <property type="component" value="Unassembled WGS sequence"/>
</dbReference>
<name>A0ABR1WEB3_9PEZI</name>
<dbReference type="PANTHER" id="PTHR45657:SF3">
    <property type="entry name" value="TRANSPORTER, PUTATIVE (AFU_ORTHOLOGUE AFUA_5G09260)-RELATED"/>
    <property type="match status" value="1"/>
</dbReference>
<evidence type="ECO:0000256" key="1">
    <source>
        <dbReference type="SAM" id="MobiDB-lite"/>
    </source>
</evidence>
<feature type="region of interest" description="Disordered" evidence="1">
    <location>
        <begin position="426"/>
        <end position="454"/>
    </location>
</feature>
<dbReference type="InterPro" id="IPR036273">
    <property type="entry name" value="CRAL/TRIO_N_dom_sf"/>
</dbReference>
<comment type="caution">
    <text evidence="3">The sequence shown here is derived from an EMBL/GenBank/DDBJ whole genome shotgun (WGS) entry which is preliminary data.</text>
</comment>
<gene>
    <name evidence="3" type="ORF">PG997_008327</name>
</gene>
<dbReference type="Gene3D" id="3.40.525.10">
    <property type="entry name" value="CRAL-TRIO lipid binding domain"/>
    <property type="match status" value="1"/>
</dbReference>
<accession>A0ABR1WEB3</accession>
<dbReference type="Pfam" id="PF00650">
    <property type="entry name" value="CRAL_TRIO"/>
    <property type="match status" value="1"/>
</dbReference>
<dbReference type="PROSITE" id="PS50191">
    <property type="entry name" value="CRAL_TRIO"/>
    <property type="match status" value="1"/>
</dbReference>
<evidence type="ECO:0000259" key="2">
    <source>
        <dbReference type="PROSITE" id="PS50191"/>
    </source>
</evidence>
<evidence type="ECO:0000313" key="4">
    <source>
        <dbReference type="Proteomes" id="UP001433268"/>
    </source>
</evidence>
<dbReference type="CDD" id="cd00170">
    <property type="entry name" value="SEC14"/>
    <property type="match status" value="1"/>
</dbReference>
<dbReference type="SMART" id="SM00516">
    <property type="entry name" value="SEC14"/>
    <property type="match status" value="1"/>
</dbReference>
<dbReference type="InterPro" id="IPR036865">
    <property type="entry name" value="CRAL-TRIO_dom_sf"/>
</dbReference>
<dbReference type="InterPro" id="IPR051026">
    <property type="entry name" value="PI/PC_transfer"/>
</dbReference>
<protein>
    <recommendedName>
        <fullName evidence="2">CRAL-TRIO domain-containing protein</fullName>
    </recommendedName>
</protein>
<dbReference type="SUPFAM" id="SSF46938">
    <property type="entry name" value="CRAL/TRIO N-terminal domain"/>
    <property type="match status" value="1"/>
</dbReference>
<sequence>YPLPTMTKSSSIHRVPSAGGVEHGYPQGHLGHLTASEEQDLKDFKIFLQEKGAWTPGPPPSHDDPTLLKEDKRADAIGQPYRRYLRARKWVVQDAYGQFSETEKFRSANEIDVLYDTIDVDAYETSKKLYPMFTGRRDRRGIPIYVYQIRHLDSNTVAKYEKSTDTTYSSAKTDGTTPAKLLRLFALYENLTRFAQPLCTQCTDRDNAETPITLSTNIVDISQVSLRMFWNLKAHMQAASMLATAHYPETLDRIFIIGAPAFFSTVWGWVKRWFDPVTVSKIFILGPTDVLPVLTSFIDIKNIPKAYGGEMEWKFFEEPKFDDEVKRLMSWENGYTALPPGPVYWRPYDDGKRLELMAVGTKDKKQRMDRVATIPVAFPNQKFGKDKVAAPAAPAAATTTTNGETPKTVDAAAVDLNKLFINEAAKGSEGAESNGLSEKTAADTAPSKEATTVQ</sequence>
<dbReference type="EMBL" id="JAQQWN010000006">
    <property type="protein sequence ID" value="KAK8080509.1"/>
    <property type="molecule type" value="Genomic_DNA"/>
</dbReference>
<proteinExistence type="predicted"/>
<dbReference type="PANTHER" id="PTHR45657">
    <property type="entry name" value="CRAL-TRIO DOMAIN-CONTAINING PROTEIN YKL091C-RELATED"/>
    <property type="match status" value="1"/>
</dbReference>
<evidence type="ECO:0000313" key="3">
    <source>
        <dbReference type="EMBL" id="KAK8080509.1"/>
    </source>
</evidence>
<reference evidence="3 4" key="1">
    <citation type="submission" date="2023-01" db="EMBL/GenBank/DDBJ databases">
        <title>Analysis of 21 Apiospora genomes using comparative genomics revels a genus with tremendous synthesis potential of carbohydrate active enzymes and secondary metabolites.</title>
        <authorList>
            <person name="Sorensen T."/>
        </authorList>
    </citation>
    <scope>NUCLEOTIDE SEQUENCE [LARGE SCALE GENOMIC DNA]</scope>
    <source>
        <strain evidence="3 4">CBS 114990</strain>
    </source>
</reference>
<keyword evidence="4" id="KW-1185">Reference proteome</keyword>